<dbReference type="EMBL" id="ML976762">
    <property type="protein sequence ID" value="KAF1965434.1"/>
    <property type="molecule type" value="Genomic_DNA"/>
</dbReference>
<evidence type="ECO:0000313" key="2">
    <source>
        <dbReference type="Proteomes" id="UP000800036"/>
    </source>
</evidence>
<dbReference type="Proteomes" id="UP000800036">
    <property type="component" value="Unassembled WGS sequence"/>
</dbReference>
<sequence>MREAVRCRSANVSANWRRKGKVTGMRIQGSSATGSARPLDRATGRAAVLSSVLVCAVQAGGEKVFGPEGQRDRETRLASWNRCAKKSRVRCAAAVLPAHAKAQDGLASLQKRKWTETTVR</sequence>
<gene>
    <name evidence="1" type="ORF">BU23DRAFT_24887</name>
</gene>
<accession>A0A6A5UL68</accession>
<evidence type="ECO:0000313" key="1">
    <source>
        <dbReference type="EMBL" id="KAF1965434.1"/>
    </source>
</evidence>
<protein>
    <submittedName>
        <fullName evidence="1">Uncharacterized protein</fullName>
    </submittedName>
</protein>
<keyword evidence="2" id="KW-1185">Reference proteome</keyword>
<proteinExistence type="predicted"/>
<reference evidence="1" key="1">
    <citation type="journal article" date="2020" name="Stud. Mycol.">
        <title>101 Dothideomycetes genomes: a test case for predicting lifestyles and emergence of pathogens.</title>
        <authorList>
            <person name="Haridas S."/>
            <person name="Albert R."/>
            <person name="Binder M."/>
            <person name="Bloem J."/>
            <person name="Labutti K."/>
            <person name="Salamov A."/>
            <person name="Andreopoulos B."/>
            <person name="Baker S."/>
            <person name="Barry K."/>
            <person name="Bills G."/>
            <person name="Bluhm B."/>
            <person name="Cannon C."/>
            <person name="Castanera R."/>
            <person name="Culley D."/>
            <person name="Daum C."/>
            <person name="Ezra D."/>
            <person name="Gonzalez J."/>
            <person name="Henrissat B."/>
            <person name="Kuo A."/>
            <person name="Liang C."/>
            <person name="Lipzen A."/>
            <person name="Lutzoni F."/>
            <person name="Magnuson J."/>
            <person name="Mondo S."/>
            <person name="Nolan M."/>
            <person name="Ohm R."/>
            <person name="Pangilinan J."/>
            <person name="Park H.-J."/>
            <person name="Ramirez L."/>
            <person name="Alfaro M."/>
            <person name="Sun H."/>
            <person name="Tritt A."/>
            <person name="Yoshinaga Y."/>
            <person name="Zwiers L.-H."/>
            <person name="Turgeon B."/>
            <person name="Goodwin S."/>
            <person name="Spatafora J."/>
            <person name="Crous P."/>
            <person name="Grigoriev I."/>
        </authorList>
    </citation>
    <scope>NUCLEOTIDE SEQUENCE</scope>
    <source>
        <strain evidence="1">CBS 107.79</strain>
    </source>
</reference>
<name>A0A6A5UL68_9PLEO</name>
<dbReference type="AlphaFoldDB" id="A0A6A5UL68"/>
<organism evidence="1 2">
    <name type="scientific">Bimuria novae-zelandiae CBS 107.79</name>
    <dbReference type="NCBI Taxonomy" id="1447943"/>
    <lineage>
        <taxon>Eukaryota</taxon>
        <taxon>Fungi</taxon>
        <taxon>Dikarya</taxon>
        <taxon>Ascomycota</taxon>
        <taxon>Pezizomycotina</taxon>
        <taxon>Dothideomycetes</taxon>
        <taxon>Pleosporomycetidae</taxon>
        <taxon>Pleosporales</taxon>
        <taxon>Massarineae</taxon>
        <taxon>Didymosphaeriaceae</taxon>
        <taxon>Bimuria</taxon>
    </lineage>
</organism>